<reference evidence="7 8" key="1">
    <citation type="submission" date="2017-06" db="EMBL/GenBank/DDBJ databases">
        <title>Genome sequence of Bacillus sonorensis strain SRCM101395.</title>
        <authorList>
            <person name="Cho S.H."/>
        </authorList>
    </citation>
    <scope>NUCLEOTIDE SEQUENCE [LARGE SCALE GENOMIC DNA]</scope>
    <source>
        <strain evidence="7 8">SRCM101395</strain>
    </source>
</reference>
<dbReference type="InterPro" id="IPR009081">
    <property type="entry name" value="PP-bd_ACP"/>
</dbReference>
<dbReference type="PROSITE" id="PS00012">
    <property type="entry name" value="PHOSPHOPANTETHEINE"/>
    <property type="match status" value="1"/>
</dbReference>
<dbReference type="Proteomes" id="UP000196877">
    <property type="component" value="Chromosome"/>
</dbReference>
<proteinExistence type="inferred from homology"/>
<dbReference type="InterPro" id="IPR001242">
    <property type="entry name" value="Condensation_dom"/>
</dbReference>
<dbReference type="Gene3D" id="3.30.559.10">
    <property type="entry name" value="Chloramphenicol acetyltransferase-like domain"/>
    <property type="match status" value="1"/>
</dbReference>
<dbReference type="InterPro" id="IPR045851">
    <property type="entry name" value="AMP-bd_C_sf"/>
</dbReference>
<keyword evidence="4" id="KW-0597">Phosphoprotein</keyword>
<dbReference type="PANTHER" id="PTHR45527:SF1">
    <property type="entry name" value="FATTY ACID SYNTHASE"/>
    <property type="match status" value="1"/>
</dbReference>
<dbReference type="PROSITE" id="PS50075">
    <property type="entry name" value="CARRIER"/>
    <property type="match status" value="1"/>
</dbReference>
<dbReference type="SUPFAM" id="SSF56801">
    <property type="entry name" value="Acetyl-CoA synthetase-like"/>
    <property type="match status" value="1"/>
</dbReference>
<comment type="similarity">
    <text evidence="2">Belongs to the ATP-dependent AMP-binding enzyme family.</text>
</comment>
<evidence type="ECO:0000256" key="5">
    <source>
        <dbReference type="ARBA" id="ARBA00023194"/>
    </source>
</evidence>
<dbReference type="SUPFAM" id="SSF47336">
    <property type="entry name" value="ACP-like"/>
    <property type="match status" value="1"/>
</dbReference>
<dbReference type="InterPro" id="IPR020845">
    <property type="entry name" value="AMP-binding_CS"/>
</dbReference>
<dbReference type="Gene3D" id="3.40.50.980">
    <property type="match status" value="2"/>
</dbReference>
<dbReference type="SUPFAM" id="SSF53474">
    <property type="entry name" value="alpha/beta-Hydrolases"/>
    <property type="match status" value="1"/>
</dbReference>
<dbReference type="Pfam" id="PF00668">
    <property type="entry name" value="Condensation"/>
    <property type="match status" value="1"/>
</dbReference>
<evidence type="ECO:0000259" key="6">
    <source>
        <dbReference type="PROSITE" id="PS50075"/>
    </source>
</evidence>
<sequence>MSQFKKEHVQDIYYLSPMQEGMLFHTLLHPGQSFYIEQISMQVKGSFQKDLLEKSMNVIIDRYDIFRTVFVHEKMKRPVQVVLKERSFQVEEADLSGLPELQQKKHIEDYKQKDKIKGFNLSKDIPMRTAIFKTGADTYEWVWSYHHILLDGWCFGVVVQELFQVYNALRENKPYQLNPVKPYKEYIKWLEKQDKQKSLAYWEEYLDGFEGQTTFSEQRNRTNQNGHRPEELLFTLPKEETAAFAQLAKTHHTTLSTALQAVWSVLLSRYQRSRDLIFGTVVSGRPAAIKGVEHMVGLFINVVPKRVTIDGQTSFTELIAGLQKQSLESEPHQYVPLYDIQSKTASPDLIDHIIVFENYPLQEANKQQEEENPGFSMGDVSVFEKSNYDLNLLASPGEEMLFKLAYNRNVYDPEFIGRLKEQLIEAISQIVKHPDQPLDEISIVPEKERKRLLFDFNPQADGAKAGLAIPQWFEHYALSMPDKPAVSAEGSTLTYRRLNEQANRLARVLRKKQFGRGDVAALLFRRSPDMVIAILAVLKAGGAYLPIDPEYPEDRIRYMLEDSGAVCLLTEEKLAGQGASFSKETVLINDPAVSDESGENLETDVHPDDLAYVMYTSGTTGKPKGNLTTHANITRVVKQTNYIDISPEDTLLSLSNYAFDGFTFDLYGALLNGGKLVIAAKETILHIGKLTETIEKEKITVMFVTTALFNLLVDAGTSWMKGLRKVLFGGERSSVSHVRKALAEMGPGKLIHVYGPTETTVFATFYPVDNVSGTAVSIPIGKPLNQTSAFILTEHDQLQPLGAVGELCLSGAGVSRGYLNKPDLTAEKFVRHPFIPGENMYRTGDLARWLPDGNIDFIGRVDDQVKIRGHRIELGEIEEQLLQCAGVKEAVVLARRNGSGDAALAAYVVPMAKAAVTEESLRGRLAEKLPAYMVPPVYIMLDELPLTPNGKVNRRLLPEAGEEASAGTELKKPRNETEAKLGKMWSEVLGRAHIGIDENFFEIGGHSLKAMAVTSRILKELGVEVPVNVMFESPTIAAIAAYIDGGMANKAGKTVFNPEGSQNVFAFPPVLGYGIMYGKLAEQLREYKLYAFDFIESEDRIGRFAETIMTLQPEGPLTLLGYSAGCGLAFEVAQQLERSGRKVGKLIMIDSYMKNNISDLEGRTVEADVAALLEANKENEYLRIEAVAEGIARKLKAYYSYFVSLINNGQVSTDIHFIKSEYQKPLPSWLSSWKEGTRASYQEYQGYGKHDEMLAEDFVKRNTEIIRQILSERAAAVNGGV</sequence>
<dbReference type="PROSITE" id="PS00455">
    <property type="entry name" value="AMP_BINDING"/>
    <property type="match status" value="1"/>
</dbReference>
<dbReference type="Gene3D" id="3.40.50.1820">
    <property type="entry name" value="alpha/beta hydrolase"/>
    <property type="match status" value="1"/>
</dbReference>
<accession>A0ABN5AS15</accession>
<feature type="domain" description="Carrier" evidence="6">
    <location>
        <begin position="972"/>
        <end position="1047"/>
    </location>
</feature>
<dbReference type="InterPro" id="IPR010071">
    <property type="entry name" value="AA_adenyl_dom"/>
</dbReference>
<organism evidence="7 8">
    <name type="scientific">Bacillus sonorensis</name>
    <dbReference type="NCBI Taxonomy" id="119858"/>
    <lineage>
        <taxon>Bacteria</taxon>
        <taxon>Bacillati</taxon>
        <taxon>Bacillota</taxon>
        <taxon>Bacilli</taxon>
        <taxon>Bacillales</taxon>
        <taxon>Bacillaceae</taxon>
        <taxon>Bacillus</taxon>
    </lineage>
</organism>
<dbReference type="InterPro" id="IPR025110">
    <property type="entry name" value="AMP-bd_C"/>
</dbReference>
<dbReference type="Gene3D" id="3.30.559.30">
    <property type="entry name" value="Nonribosomal peptide synthetase, condensation domain"/>
    <property type="match status" value="1"/>
</dbReference>
<dbReference type="Gene3D" id="1.10.1200.10">
    <property type="entry name" value="ACP-like"/>
    <property type="match status" value="1"/>
</dbReference>
<dbReference type="SUPFAM" id="SSF52777">
    <property type="entry name" value="CoA-dependent acyltransferases"/>
    <property type="match status" value="2"/>
</dbReference>
<evidence type="ECO:0000256" key="3">
    <source>
        <dbReference type="ARBA" id="ARBA00022450"/>
    </source>
</evidence>
<evidence type="ECO:0000256" key="2">
    <source>
        <dbReference type="ARBA" id="ARBA00006432"/>
    </source>
</evidence>
<dbReference type="PANTHER" id="PTHR45527">
    <property type="entry name" value="NONRIBOSOMAL PEPTIDE SYNTHETASE"/>
    <property type="match status" value="1"/>
</dbReference>
<keyword evidence="8" id="KW-1185">Reference proteome</keyword>
<dbReference type="Pfam" id="PF00975">
    <property type="entry name" value="Thioesterase"/>
    <property type="match status" value="1"/>
</dbReference>
<comment type="cofactor">
    <cofactor evidence="1">
        <name>pantetheine 4'-phosphate</name>
        <dbReference type="ChEBI" id="CHEBI:47942"/>
    </cofactor>
</comment>
<dbReference type="InterPro" id="IPR023213">
    <property type="entry name" value="CAT-like_dom_sf"/>
</dbReference>
<dbReference type="InterPro" id="IPR020806">
    <property type="entry name" value="PKS_PP-bd"/>
</dbReference>
<dbReference type="InterPro" id="IPR001031">
    <property type="entry name" value="Thioesterase"/>
</dbReference>
<dbReference type="Gene3D" id="3.30.300.30">
    <property type="match status" value="1"/>
</dbReference>
<evidence type="ECO:0000256" key="4">
    <source>
        <dbReference type="ARBA" id="ARBA00022553"/>
    </source>
</evidence>
<dbReference type="Pfam" id="PF00550">
    <property type="entry name" value="PP-binding"/>
    <property type="match status" value="1"/>
</dbReference>
<evidence type="ECO:0000256" key="1">
    <source>
        <dbReference type="ARBA" id="ARBA00001957"/>
    </source>
</evidence>
<dbReference type="SMART" id="SM00823">
    <property type="entry name" value="PKS_PP"/>
    <property type="match status" value="1"/>
</dbReference>
<dbReference type="InterPro" id="IPR036736">
    <property type="entry name" value="ACP-like_sf"/>
</dbReference>
<dbReference type="Gene3D" id="1.10.287.490">
    <property type="entry name" value="Helix hairpin bin"/>
    <property type="match status" value="1"/>
</dbReference>
<dbReference type="InterPro" id="IPR029058">
    <property type="entry name" value="AB_hydrolase_fold"/>
</dbReference>
<dbReference type="Pfam" id="PF13193">
    <property type="entry name" value="AMP-binding_C"/>
    <property type="match status" value="1"/>
</dbReference>
<keyword evidence="5" id="KW-0045">Antibiotic biosynthesis</keyword>
<evidence type="ECO:0000313" key="7">
    <source>
        <dbReference type="EMBL" id="ASB91117.1"/>
    </source>
</evidence>
<name>A0ABN5AS15_9BACI</name>
<dbReference type="InterPro" id="IPR006162">
    <property type="entry name" value="Ppantetheine_attach_site"/>
</dbReference>
<dbReference type="Pfam" id="PF00501">
    <property type="entry name" value="AMP-binding"/>
    <property type="match status" value="1"/>
</dbReference>
<dbReference type="NCBIfam" id="TIGR01733">
    <property type="entry name" value="AA-adenyl-dom"/>
    <property type="match status" value="1"/>
</dbReference>
<evidence type="ECO:0000313" key="8">
    <source>
        <dbReference type="Proteomes" id="UP000196877"/>
    </source>
</evidence>
<gene>
    <name evidence="7" type="ORF">S101395_04629</name>
</gene>
<dbReference type="Gene3D" id="2.30.38.10">
    <property type="entry name" value="Luciferase, Domain 3"/>
    <property type="match status" value="1"/>
</dbReference>
<dbReference type="CDD" id="cd12117">
    <property type="entry name" value="A_NRPS_Srf_like"/>
    <property type="match status" value="1"/>
</dbReference>
<dbReference type="InterPro" id="IPR000873">
    <property type="entry name" value="AMP-dep_synth/lig_dom"/>
</dbReference>
<dbReference type="CDD" id="cd19543">
    <property type="entry name" value="DCL_NRPS"/>
    <property type="match status" value="1"/>
</dbReference>
<protein>
    <submittedName>
        <fullName evidence="7">Gramicidin S synthase</fullName>
    </submittedName>
</protein>
<keyword evidence="3" id="KW-0596">Phosphopantetheine</keyword>
<dbReference type="EMBL" id="CP021920">
    <property type="protein sequence ID" value="ASB91117.1"/>
    <property type="molecule type" value="Genomic_DNA"/>
</dbReference>
<dbReference type="RefSeq" id="WP_088273092.1">
    <property type="nucleotide sequence ID" value="NZ_BORD01000009.1"/>
</dbReference>